<feature type="non-terminal residue" evidence="1">
    <location>
        <position position="92"/>
    </location>
</feature>
<name>A0A2G3E1D6_9FIRM</name>
<dbReference type="Proteomes" id="UP000224563">
    <property type="component" value="Unassembled WGS sequence"/>
</dbReference>
<reference evidence="1 2" key="1">
    <citation type="submission" date="2017-10" db="EMBL/GenBank/DDBJ databases">
        <title>Resolving the taxonomy of Roseburia spp., Eubacterium rectale and Agathobacter spp. through phylogenomic analysis.</title>
        <authorList>
            <person name="Sheridan P.O."/>
            <person name="Walker A.W."/>
            <person name="Duncan S.H."/>
            <person name="Scott K.P."/>
            <person name="Toole P.W.O."/>
            <person name="Luis P."/>
            <person name="Flint H.J."/>
        </authorList>
    </citation>
    <scope>NUCLEOTIDE SEQUENCE [LARGE SCALE GENOMIC DNA]</scope>
    <source>
        <strain evidence="1 2">JK623</strain>
    </source>
</reference>
<evidence type="ECO:0000313" key="1">
    <source>
        <dbReference type="EMBL" id="PHU37064.1"/>
    </source>
</evidence>
<dbReference type="EMBL" id="PDYG01000084">
    <property type="protein sequence ID" value="PHU37064.1"/>
    <property type="molecule type" value="Genomic_DNA"/>
</dbReference>
<sequence length="92" mass="11375">MWIKIVNRKDEHGYRGFDRCFPKWELKRGMSIEETKDLCRYYEMDLDVDDVIDLFDEYVALYRKFRLIYRDIEMIIVSEEPIEDEKLCFLGY</sequence>
<comment type="caution">
    <text evidence="1">The sequence shown here is derived from an EMBL/GenBank/DDBJ whole genome shotgun (WGS) entry which is preliminary data.</text>
</comment>
<organism evidence="1 2">
    <name type="scientific">Agathobacter ruminis</name>
    <dbReference type="NCBI Taxonomy" id="1712665"/>
    <lineage>
        <taxon>Bacteria</taxon>
        <taxon>Bacillati</taxon>
        <taxon>Bacillota</taxon>
        <taxon>Clostridia</taxon>
        <taxon>Lachnospirales</taxon>
        <taxon>Lachnospiraceae</taxon>
        <taxon>Agathobacter</taxon>
    </lineage>
</organism>
<keyword evidence="2" id="KW-1185">Reference proteome</keyword>
<reference evidence="1 2" key="2">
    <citation type="submission" date="2017-10" db="EMBL/GenBank/DDBJ databases">
        <authorList>
            <person name="Banno H."/>
            <person name="Chua N.-H."/>
        </authorList>
    </citation>
    <scope>NUCLEOTIDE SEQUENCE [LARGE SCALE GENOMIC DNA]</scope>
    <source>
        <strain evidence="1 2">JK623</strain>
    </source>
</reference>
<dbReference type="AlphaFoldDB" id="A0A2G3E1D6"/>
<dbReference type="RefSeq" id="WP_143248171.1">
    <property type="nucleotide sequence ID" value="NZ_PDYG01000084.1"/>
</dbReference>
<protein>
    <submittedName>
        <fullName evidence="1">Uncharacterized protein</fullName>
    </submittedName>
</protein>
<proteinExistence type="predicted"/>
<evidence type="ECO:0000313" key="2">
    <source>
        <dbReference type="Proteomes" id="UP000224563"/>
    </source>
</evidence>
<gene>
    <name evidence="1" type="ORF">CSX02_09905</name>
</gene>
<accession>A0A2G3E1D6</accession>